<gene>
    <name evidence="1" type="ORF">GTP45_10635</name>
</gene>
<dbReference type="RefSeq" id="WP_161013838.1">
    <property type="nucleotide sequence ID" value="NZ_WWCK01000003.1"/>
</dbReference>
<evidence type="ECO:0000313" key="2">
    <source>
        <dbReference type="Proteomes" id="UP000450012"/>
    </source>
</evidence>
<evidence type="ECO:0000313" key="1">
    <source>
        <dbReference type="EMBL" id="MYM67286.1"/>
    </source>
</evidence>
<dbReference type="EMBL" id="WWCK01000003">
    <property type="protein sequence ID" value="MYM67286.1"/>
    <property type="molecule type" value="Genomic_DNA"/>
</dbReference>
<dbReference type="Proteomes" id="UP000450012">
    <property type="component" value="Unassembled WGS sequence"/>
</dbReference>
<accession>A0A7X4GPK9</accession>
<organism evidence="1 2">
    <name type="scientific">Duganella rivi</name>
    <dbReference type="NCBI Taxonomy" id="2666083"/>
    <lineage>
        <taxon>Bacteria</taxon>
        <taxon>Pseudomonadati</taxon>
        <taxon>Pseudomonadota</taxon>
        <taxon>Betaproteobacteria</taxon>
        <taxon>Burkholderiales</taxon>
        <taxon>Oxalobacteraceae</taxon>
        <taxon>Telluria group</taxon>
        <taxon>Duganella</taxon>
    </lineage>
</organism>
<comment type="caution">
    <text evidence="1">The sequence shown here is derived from an EMBL/GenBank/DDBJ whole genome shotgun (WGS) entry which is preliminary data.</text>
</comment>
<protein>
    <submittedName>
        <fullName evidence="1">Uncharacterized protein</fullName>
    </submittedName>
</protein>
<sequence>MKRLKEASTWAGLAAILQALKTVVPQHAVVLDGLTAIAGTVAAVVPDKGAPTEAGK</sequence>
<keyword evidence="2" id="KW-1185">Reference proteome</keyword>
<reference evidence="1 2" key="1">
    <citation type="submission" date="2019-12" db="EMBL/GenBank/DDBJ databases">
        <title>Novel species isolated from a subtropical stream in China.</title>
        <authorList>
            <person name="Lu H."/>
        </authorList>
    </citation>
    <scope>NUCLEOTIDE SEQUENCE [LARGE SCALE GENOMIC DNA]</scope>
    <source>
        <strain evidence="1 2">FT55W</strain>
    </source>
</reference>
<proteinExistence type="predicted"/>
<name>A0A7X4GPK9_9BURK</name>
<dbReference type="AlphaFoldDB" id="A0A7X4GPK9"/>